<dbReference type="GO" id="GO:0016579">
    <property type="term" value="P:protein deubiquitination"/>
    <property type="evidence" value="ECO:0007669"/>
    <property type="project" value="InterPro"/>
</dbReference>
<feature type="compositionally biased region" description="Low complexity" evidence="2">
    <location>
        <begin position="1591"/>
        <end position="1602"/>
    </location>
</feature>
<dbReference type="SUPFAM" id="SSF51735">
    <property type="entry name" value="NAD(P)-binding Rossmann-fold domains"/>
    <property type="match status" value="1"/>
</dbReference>
<dbReference type="SUPFAM" id="SSF46689">
    <property type="entry name" value="Homeodomain-like"/>
    <property type="match status" value="2"/>
</dbReference>
<dbReference type="Gene3D" id="3.90.70.10">
    <property type="entry name" value="Cysteine proteinases"/>
    <property type="match status" value="1"/>
</dbReference>
<feature type="region of interest" description="Disordered" evidence="2">
    <location>
        <begin position="985"/>
        <end position="1048"/>
    </location>
</feature>
<dbReference type="InterPro" id="IPR036291">
    <property type="entry name" value="NAD(P)-bd_dom_sf"/>
</dbReference>
<dbReference type="CDD" id="cd00167">
    <property type="entry name" value="SANT"/>
    <property type="match status" value="1"/>
</dbReference>
<feature type="compositionally biased region" description="Basic and acidic residues" evidence="2">
    <location>
        <begin position="1603"/>
        <end position="1616"/>
    </location>
</feature>
<feature type="compositionally biased region" description="Low complexity" evidence="2">
    <location>
        <begin position="3323"/>
        <end position="3332"/>
    </location>
</feature>
<dbReference type="PROSITE" id="PS50144">
    <property type="entry name" value="MATH"/>
    <property type="match status" value="1"/>
</dbReference>
<feature type="compositionally biased region" description="Basic and acidic residues" evidence="2">
    <location>
        <begin position="1805"/>
        <end position="1884"/>
    </location>
</feature>
<feature type="compositionally biased region" description="Low complexity" evidence="2">
    <location>
        <begin position="1996"/>
        <end position="2022"/>
    </location>
</feature>
<feature type="compositionally biased region" description="Low complexity" evidence="2">
    <location>
        <begin position="3497"/>
        <end position="3540"/>
    </location>
</feature>
<dbReference type="InterPro" id="IPR009057">
    <property type="entry name" value="Homeodomain-like_sf"/>
</dbReference>
<protein>
    <recommendedName>
        <fullName evidence="8">MATH domain-containing protein</fullName>
    </recommendedName>
</protein>
<feature type="compositionally biased region" description="Low complexity" evidence="2">
    <location>
        <begin position="1018"/>
        <end position="1047"/>
    </location>
</feature>
<feature type="domain" description="USP" evidence="4">
    <location>
        <begin position="418"/>
        <end position="698"/>
    </location>
</feature>
<dbReference type="SMART" id="SM00698">
    <property type="entry name" value="MORN"/>
    <property type="match status" value="4"/>
</dbReference>
<feature type="compositionally biased region" description="Basic and acidic residues" evidence="2">
    <location>
        <begin position="2045"/>
        <end position="2054"/>
    </location>
</feature>
<feature type="compositionally biased region" description="Basic and acidic residues" evidence="2">
    <location>
        <begin position="2723"/>
        <end position="2740"/>
    </location>
</feature>
<feature type="compositionally biased region" description="Basic and acidic residues" evidence="2">
    <location>
        <begin position="1937"/>
        <end position="1947"/>
    </location>
</feature>
<feature type="compositionally biased region" description="Basic and acidic residues" evidence="2">
    <location>
        <begin position="2278"/>
        <end position="2288"/>
    </location>
</feature>
<dbReference type="GO" id="GO:0004843">
    <property type="term" value="F:cysteine-type deubiquitinase activity"/>
    <property type="evidence" value="ECO:0007669"/>
    <property type="project" value="InterPro"/>
</dbReference>
<feature type="compositionally biased region" description="Basic and acidic residues" evidence="2">
    <location>
        <begin position="2493"/>
        <end position="2503"/>
    </location>
</feature>
<feature type="compositionally biased region" description="Gly residues" evidence="2">
    <location>
        <begin position="2190"/>
        <end position="2199"/>
    </location>
</feature>
<dbReference type="Gene3D" id="3.40.50.720">
    <property type="entry name" value="NAD(P)-binding Rossmann-like Domain"/>
    <property type="match status" value="1"/>
</dbReference>
<dbReference type="CDD" id="cd00121">
    <property type="entry name" value="MATH"/>
    <property type="match status" value="1"/>
</dbReference>
<feature type="region of interest" description="Disordered" evidence="2">
    <location>
        <begin position="3050"/>
        <end position="3634"/>
    </location>
</feature>
<dbReference type="Gene3D" id="1.10.10.60">
    <property type="entry name" value="Homeodomain-like"/>
    <property type="match status" value="1"/>
</dbReference>
<feature type="compositionally biased region" description="Low complexity" evidence="2">
    <location>
        <begin position="3297"/>
        <end position="3316"/>
    </location>
</feature>
<dbReference type="CDD" id="cd02257">
    <property type="entry name" value="Peptidase_C19"/>
    <property type="match status" value="1"/>
</dbReference>
<dbReference type="InterPro" id="IPR038765">
    <property type="entry name" value="Papain-like_cys_pep_sf"/>
</dbReference>
<evidence type="ECO:0000259" key="5">
    <source>
        <dbReference type="PROSITE" id="PS51293"/>
    </source>
</evidence>
<sequence>MDIVNAATSSGPPTDPVTPPAQADITESNTPERPPDNENALAADMDTADDPLPSANQSQPETPIPTAPEAEAETETAPETTPQDTDATPEVSTAPGETQASEQTEESEATETQDAPPAPAPESTEEPPSPPPEEEEPATWADIVEDTSSPDEEELKEIEAGRGDYSAMEYDYWEKSFYSEVEDPEYRPAHKARLTWKIKGVRGTKENPNRAKIISSPAAYIGGYWWKLKFFPRGNGVNFLSIYIECSKEMPEPDEKMLETEFTVRTGAASDDLKDTQPQMHIQVPALANTKDWFENYKKCYSYAGAQPDAPESSDGSKPAWRIPAQIGVILYNPKEPRTGWMQSSCHQFNPHNLDWGWTSFHGPWDEIHLRQKGQRQALLRDDTLSFDAYIRVFDDPTQSLWWHTSDSEPVWDSLTLTGYRPMGDTVLNHSAEVAGLAAWVHLAPFRKIIQNIDVHEYRRNSNVKPRPFCEALQEFLWRLGSKTDSVQCVDTDKVTSTLRNLHEFSSDVVEFWERMRRTLELELEGTGAAEELARLFDSPPVPANDASGSKIDRTLSSQLITSIRIPVDKDNNVQGAVTRYFEDQSGKWSLPPVLHIDFNRQRFDHSSRQWKLLYNRVDLDETLDLSQYTTNSPCSDYDLYGFIIHRGRRTSGKFFSILRPGGPNSRWLAIDDGSHNRVECLTRKAALEAHVGLDKNKLKEANDKTGHDFAVAALYVRHDVVGEYLPGPLEKWDIADPLRTYFETGCYPTFEEDSDKVAKPESTVQVEVYGLPTMGESLGSLFDTFDLMSQAKREKNAMYLTLPKSTELTELRKKIAFAKSSESEQISTDRVRLWKIGHTNKMSYATLLFDRKEDLTESLSSTETEVVRFWTHVLSEEEAKSFGIPDPTIVPKAVDDNKVEDKPESTVEVRDTQELDEERATAEGSGTTGVSGTQAQTGATNTVSPEAQPQTEDRTETPSNVDVTMTEDEANDAAIAAAIAEDVDQMDTEPNTSSAADEQVPAPSESQPAAQDTVMEDSPVSDTQDSSSQDATDSSAESSSSVETAPDVVKPAPHMYYFIQIFDMDKQLLRPAGAFFSALDVNIKSDIRKHLGWEESKDFLMWSRFDGTSITALSPGQTFSPSHGDGHCFIVGDKINKDQRSKFGAAGLFTNPEHLVQYIWASSRNHPTRAFTGTKTVDATFNGDYYSGEFNKGYYHGKGTHISDNGTTYSGEFVFGERHGQGKMEYPSGDSYEGDWMEGQRHGQGTFIERKTGNKYVGGYKDGKRHGKGISYWEVADEEMDLCQICYGEEQDALFYDCGHAQQRRTVAGQDAEGEFFYDDDYFCIGKSAASKFASNGYKVALASRSAEDGGFSPEGYFNIKADLSDPSVVSVIYEKVERALGLPNVVVFNGANRLTTSPNDPLAASLEDIKNSRTVGFDSAYVAAQEALKAFKRLPSQTQSVFIYTGNALNQIAIPGVLPFAVGKVAAAMLIEYAANAYGKDGYRFYYADQRFPDGRPVGLQVDGEAHADLYWKLAQESGQSKWLVTFVKDEGRRAFAGVDFDGNTRQSPISSRTPHLSGALAGSGLERKEARGVAQTLIYSACDAPGMSSRFPPSSGFSSRGDRSPQRYADRRPVSPPPAGGRDDPNTAPLGREPPRGPKALIDSSRGGYSGGGGRGRGGGYPPSRGGEFRDRDRDRDRERPGGRDFRDGPPFRRDDRDRDWVRRDRIDRDFDARDGRPAFRRSRSPPPPRDARDFRDSRDSGSDIVRMRRNSRDSLVSTSSNPNDGPPVGIGPPPHRGGPGRGRGRGDWEGGGGGRGRGRGHFVDDRDPFRRRSRSRDGWWDRDRDRDRDRDFRDRDRDHPRDVRDRDFDRRTDRFDRRDDDRRVERDERDRPADAWKKDGGPVSRPDIRIPSGPRSSSIPPSASSSTSRGEPPKNLDQPGPDQFRKIPTAPARDFRRDSDRADITPARTEALRDPVLPKGSPPPSAPQVPAFGSVTLPPTVVSTDKPPQPSTIPQTTQPTAPKADRPASSSAASVNSSKEVPKEAPTEPKALRNENNVPHQEPRPRRESMSEPWRQDIPPRVATTKAPPTGPAASPNKSLAELSPPTAPAALLKRESALESRPPNDSFMSTSPPQGPASTSPILARAQLSPSGRGGSPQTSPRMSFSSVPTGPRAGVRPSGPWPARGGHAKSKQWVRPGYPRGPPSTGGGGGGLGPRREYDDRDPSDYQPPVGDKRGDIDHRDLDERSEKAISEKPENANVDEPMFLDAMPRATSTKDEDEKKPEKPQEEEDIVDKKEKEKATPGKEQGLVPIPDFTRSSDEEDENEVFTEDYVQERKALFERSIRALKAELPPPTLQDPVIVDLLMKVQLLGMIADGSAPEEPEPSAVETNVEQSKKVLPAETYKTEMEIDEKESVTAPAAEVTVAPPESVNKELITVESLPFLNSGPLTPLSELDVYQENSQIHERLKETTRNALSKQRQETSQNNKQLREEFASFYRPWRMAVQDMDDKKQSERKSSSPAASTPPVTPLPPPIPDGREGRRYKGNSELDFQNALRASAISAQEESERRRRTEATARPDLDREAVVPNMLPKYEVKPGVYKDTNNCVEVNDAFAVYGFYPPEDDFTPEEHKLFTDAFMAYPKKWGKIADELPGRTFSQCIMHYYLTKEEIKYKAKLNKRWRSQRRARKSTTRPKSNALMSDLKADGEDEETVQMTETGRPRRAAAPTFGGDAATEVETSRRGGAKDSDQGEKPASKRGRGGGPGTRGGRRGRGGGAQAQQQLPAPASSSNQPPAAQLSQTQFPATIAPHQPLAPATSIPPGVPLIAKQEAGTRDIHSAESMIRIKEHEREATEEFIPKPARSSRNRIKDPIYVFEAAGGDHDVGGSHKPSVEMGGYGSMQPTSYWSVPEVRDFPVLLAHFGMDYDGIAGFMKTKTPVMVRNYYQRKLDSGNHEFEEIVKVAEAKKMRGEPTGPLPTPNPTPKRRYEATPSAVSHRPLAPHTDVDHPDDVRLSQKRVSSAMSPPPVQMRPAPDLAPDRNMGRYPPLAQATAAPLAAMPDDSRAIRQSGGPPAPRPFSGPRMGFFTEGREPRTHSGTSTLAASRGQDLQPSPRVAATQGPPHPDFARLEPLPPQTLRSRVDMHVPGQYQQGAPPPLYMQQAQQGGAPGQFAQAITGSHSRHPSLNKAPGSPAQGMPKHTPDVSPIRRSSFGQSQPPPSHYQYGPPIHQSSTLSPVKEPPTRSSATPAPQEPPRQVPAKRSNIMSILNDDAEEPPPPRKRFASEMTSSPRMSAYGMAESGGVQGSHLRHEEKPAYYSSQAPQSQQAGRYSDYPSYPPPSLGGSSASGPPNHDWMARFDPRSQSQQPTEVVRATPTPTPAPASQYGSGYQPPSNSQPPTPSQSNPPGSSHRGYQGYQGAPTPPHLTPSGRDAPPPSSSSVYRHQNAPSPQPRQSVLSYSSRQAPSPAQSPAAPMSIPPPRQSSGPGPYSPSMAHLQAAPPPSHPLGPQHRHSHSGHQSYQQHVQAMVSGQQQQPQHSSRPSLGLSGGPPTTTSYTSASQHGGPPPPHGTSRSAPLSNPPPQSLGIGRPFTPPAGVHAPPPPAPSIGGMLYPPNSSSAGHLQHHASYSRHPEPSGPPPPPGHHRVYSQGGSRQ</sequence>
<dbReference type="SUPFAM" id="SSF82185">
    <property type="entry name" value="Histone H3 K4-specific methyltransferase SET7/9 N-terminal domain"/>
    <property type="match status" value="1"/>
</dbReference>
<evidence type="ECO:0008006" key="8">
    <source>
        <dbReference type="Google" id="ProtNLM"/>
    </source>
</evidence>
<feature type="domain" description="SANT" evidence="5">
    <location>
        <begin position="2606"/>
        <end position="2657"/>
    </location>
</feature>
<dbReference type="InterPro" id="IPR017884">
    <property type="entry name" value="SANT_dom"/>
</dbReference>
<dbReference type="PANTHER" id="PTHR45725:SF1">
    <property type="entry name" value="DISHEVELLED ASSOCIATED ACTIVATOR OF MORPHOGENESIS, ISOFORM D"/>
    <property type="match status" value="1"/>
</dbReference>
<dbReference type="OrthoDB" id="294378at2759"/>
<dbReference type="PROSITE" id="PS51293">
    <property type="entry name" value="SANT"/>
    <property type="match status" value="1"/>
</dbReference>
<dbReference type="PANTHER" id="PTHR45725">
    <property type="entry name" value="FORMIN HOMOLOGY 2 FAMILY MEMBER"/>
    <property type="match status" value="1"/>
</dbReference>
<feature type="compositionally biased region" description="Basic and acidic residues" evidence="2">
    <location>
        <begin position="2551"/>
        <end position="2566"/>
    </location>
</feature>
<dbReference type="Pfam" id="PF00443">
    <property type="entry name" value="UCH"/>
    <property type="match status" value="1"/>
</dbReference>
<dbReference type="PROSITE" id="PS50235">
    <property type="entry name" value="USP_3"/>
    <property type="match status" value="1"/>
</dbReference>
<evidence type="ECO:0000256" key="2">
    <source>
        <dbReference type="SAM" id="MobiDB-lite"/>
    </source>
</evidence>
<feature type="compositionally biased region" description="Polar residues" evidence="2">
    <location>
        <begin position="3419"/>
        <end position="3440"/>
    </location>
</feature>
<feature type="compositionally biased region" description="Low complexity" evidence="2">
    <location>
        <begin position="1893"/>
        <end position="1914"/>
    </location>
</feature>
<dbReference type="InterPro" id="IPR001005">
    <property type="entry name" value="SANT/Myb"/>
</dbReference>
<evidence type="ECO:0000256" key="1">
    <source>
        <dbReference type="ARBA" id="ARBA00022737"/>
    </source>
</evidence>
<feature type="region of interest" description="Disordered" evidence="2">
    <location>
        <begin position="1586"/>
        <end position="2312"/>
    </location>
</feature>
<dbReference type="Pfam" id="PF02493">
    <property type="entry name" value="MORN"/>
    <property type="match status" value="4"/>
</dbReference>
<feature type="compositionally biased region" description="Polar residues" evidence="2">
    <location>
        <begin position="3078"/>
        <end position="3093"/>
    </location>
</feature>
<dbReference type="EMBL" id="CP055899">
    <property type="protein sequence ID" value="QKX55505.1"/>
    <property type="molecule type" value="Genomic_DNA"/>
</dbReference>
<feature type="compositionally biased region" description="Low complexity" evidence="2">
    <location>
        <begin position="2067"/>
        <end position="2080"/>
    </location>
</feature>
<dbReference type="Gene3D" id="2.20.110.10">
    <property type="entry name" value="Histone H3 K4-specific methyltransferase SET7/9 N-terminal domain"/>
    <property type="match status" value="2"/>
</dbReference>
<evidence type="ECO:0000313" key="6">
    <source>
        <dbReference type="EMBL" id="QKX55505.1"/>
    </source>
</evidence>
<dbReference type="InterPro" id="IPR001394">
    <property type="entry name" value="Peptidase_C19_UCH"/>
</dbReference>
<feature type="region of interest" description="Disordered" evidence="2">
    <location>
        <begin position="2545"/>
        <end position="2566"/>
    </location>
</feature>
<feature type="compositionally biased region" description="Low complexity" evidence="2">
    <location>
        <begin position="3143"/>
        <end position="3157"/>
    </location>
</feature>
<dbReference type="SMART" id="SM00717">
    <property type="entry name" value="SANT"/>
    <property type="match status" value="2"/>
</dbReference>
<dbReference type="SUPFAM" id="SSF54001">
    <property type="entry name" value="Cysteine proteinases"/>
    <property type="match status" value="1"/>
</dbReference>
<feature type="region of interest" description="Disordered" evidence="2">
    <location>
        <begin position="2950"/>
        <end position="3029"/>
    </location>
</feature>
<feature type="compositionally biased region" description="Basic residues" evidence="2">
    <location>
        <begin position="2663"/>
        <end position="2677"/>
    </location>
</feature>
<dbReference type="InterPro" id="IPR003409">
    <property type="entry name" value="MORN"/>
</dbReference>
<dbReference type="InterPro" id="IPR002083">
    <property type="entry name" value="MATH/TRAF_dom"/>
</dbReference>
<feature type="compositionally biased region" description="Polar residues" evidence="2">
    <location>
        <begin position="925"/>
        <end position="951"/>
    </location>
</feature>
<evidence type="ECO:0000259" key="4">
    <source>
        <dbReference type="PROSITE" id="PS50235"/>
    </source>
</evidence>
<feature type="compositionally biased region" description="Polar residues" evidence="2">
    <location>
        <begin position="1757"/>
        <end position="1767"/>
    </location>
</feature>
<feature type="region of interest" description="Disordered" evidence="2">
    <location>
        <begin position="2492"/>
        <end position="2530"/>
    </location>
</feature>
<evidence type="ECO:0000259" key="3">
    <source>
        <dbReference type="PROSITE" id="PS50144"/>
    </source>
</evidence>
<feature type="compositionally biased region" description="Basic and acidic residues" evidence="2">
    <location>
        <begin position="2217"/>
        <end position="2241"/>
    </location>
</feature>
<dbReference type="RefSeq" id="XP_035341683.1">
    <property type="nucleotide sequence ID" value="XM_035485790.1"/>
</dbReference>
<dbReference type="InterPro" id="IPR008974">
    <property type="entry name" value="TRAF-like"/>
</dbReference>
<feature type="compositionally biased region" description="Polar residues" evidence="2">
    <location>
        <begin position="2111"/>
        <end position="2126"/>
    </location>
</feature>
<feature type="compositionally biased region" description="Pro residues" evidence="2">
    <location>
        <begin position="2512"/>
        <end position="2521"/>
    </location>
</feature>
<dbReference type="KEGG" id="trg:TRUGW13939_02598"/>
<proteinExistence type="predicted"/>
<feature type="region of interest" description="Disordered" evidence="2">
    <location>
        <begin position="887"/>
        <end position="962"/>
    </location>
</feature>
<feature type="compositionally biased region" description="Polar residues" evidence="2">
    <location>
        <begin position="1"/>
        <end position="12"/>
    </location>
</feature>
<reference evidence="7" key="1">
    <citation type="submission" date="2020-06" db="EMBL/GenBank/DDBJ databases">
        <title>A chromosome-scale genome assembly of Talaromyces rugulosus W13939.</title>
        <authorList>
            <person name="Wang B."/>
            <person name="Guo L."/>
            <person name="Ye K."/>
            <person name="Wang L."/>
        </authorList>
    </citation>
    <scope>NUCLEOTIDE SEQUENCE [LARGE SCALE GENOMIC DNA]</scope>
    <source>
        <strain evidence="7">W13939</strain>
    </source>
</reference>
<feature type="compositionally biased region" description="Basic and acidic residues" evidence="2">
    <location>
        <begin position="2259"/>
        <end position="2271"/>
    </location>
</feature>
<feature type="compositionally biased region" description="Low complexity" evidence="2">
    <location>
        <begin position="77"/>
        <end position="90"/>
    </location>
</feature>
<feature type="domain" description="MATH" evidence="3">
    <location>
        <begin position="191"/>
        <end position="391"/>
    </location>
</feature>
<feature type="compositionally biased region" description="Polar residues" evidence="2">
    <location>
        <begin position="2141"/>
        <end position="2154"/>
    </location>
</feature>
<feature type="region of interest" description="Disordered" evidence="2">
    <location>
        <begin position="1"/>
        <end position="137"/>
    </location>
</feature>
<dbReference type="Pfam" id="PF00249">
    <property type="entry name" value="Myb_DNA-binding"/>
    <property type="match status" value="1"/>
</dbReference>
<keyword evidence="7" id="KW-1185">Reference proteome</keyword>
<feature type="compositionally biased region" description="Polar residues" evidence="2">
    <location>
        <begin position="1546"/>
        <end position="1557"/>
    </location>
</feature>
<feature type="compositionally biased region" description="Basic and acidic residues" evidence="2">
    <location>
        <begin position="2024"/>
        <end position="2037"/>
    </location>
</feature>
<dbReference type="Proteomes" id="UP000509510">
    <property type="component" value="Chromosome II"/>
</dbReference>
<feature type="compositionally biased region" description="Low complexity" evidence="2">
    <location>
        <begin position="3441"/>
        <end position="3456"/>
    </location>
</feature>
<feature type="compositionally biased region" description="Low complexity" evidence="2">
    <location>
        <begin position="2763"/>
        <end position="2782"/>
    </location>
</feature>
<feature type="compositionally biased region" description="Basic and acidic residues" evidence="2">
    <location>
        <begin position="2200"/>
        <end position="2210"/>
    </location>
</feature>
<evidence type="ECO:0000313" key="7">
    <source>
        <dbReference type="Proteomes" id="UP000509510"/>
    </source>
</evidence>
<dbReference type="InterPro" id="IPR028889">
    <property type="entry name" value="USP"/>
</dbReference>
<feature type="region of interest" description="Disordered" evidence="2">
    <location>
        <begin position="2663"/>
        <end position="2785"/>
    </location>
</feature>
<feature type="region of interest" description="Disordered" evidence="2">
    <location>
        <begin position="1541"/>
        <end position="1561"/>
    </location>
</feature>
<gene>
    <name evidence="6" type="ORF">TRUGW13939_02598</name>
</gene>
<organism evidence="6 7">
    <name type="scientific">Talaromyces rugulosus</name>
    <name type="common">Penicillium rugulosum</name>
    <dbReference type="NCBI Taxonomy" id="121627"/>
    <lineage>
        <taxon>Eukaryota</taxon>
        <taxon>Fungi</taxon>
        <taxon>Dikarya</taxon>
        <taxon>Ascomycota</taxon>
        <taxon>Pezizomycotina</taxon>
        <taxon>Eurotiomycetes</taxon>
        <taxon>Eurotiomycetidae</taxon>
        <taxon>Eurotiales</taxon>
        <taxon>Trichocomaceae</taxon>
        <taxon>Talaromyces</taxon>
        <taxon>Talaromyces sect. Islandici</taxon>
    </lineage>
</organism>
<dbReference type="Gene3D" id="2.60.210.10">
    <property type="entry name" value="Apoptosis, Tumor Necrosis Factor Receptor Associated Protein 2, Chain A"/>
    <property type="match status" value="1"/>
</dbReference>
<feature type="compositionally biased region" description="Basic and acidic residues" evidence="2">
    <location>
        <begin position="1670"/>
        <end position="1721"/>
    </location>
</feature>
<accession>A0A7H8QPW1</accession>
<keyword evidence="1" id="KW-0677">Repeat</keyword>
<feature type="compositionally biased region" description="Basic and acidic residues" evidence="2">
    <location>
        <begin position="1733"/>
        <end position="1745"/>
    </location>
</feature>
<dbReference type="InterPro" id="IPR051425">
    <property type="entry name" value="Formin_Homology"/>
</dbReference>
<dbReference type="GeneID" id="55990105"/>
<feature type="compositionally biased region" description="Basic and acidic residues" evidence="2">
    <location>
        <begin position="2987"/>
        <end position="2997"/>
    </location>
</feature>
<name>A0A7H8QPW1_TALRU</name>
<feature type="compositionally biased region" description="Basic and acidic residues" evidence="2">
    <location>
        <begin position="894"/>
        <end position="922"/>
    </location>
</feature>
<feature type="compositionally biased region" description="Gly residues" evidence="2">
    <location>
        <begin position="1651"/>
        <end position="1664"/>
    </location>
</feature>
<dbReference type="SUPFAM" id="SSF49599">
    <property type="entry name" value="TRAF domain-like"/>
    <property type="match status" value="1"/>
</dbReference>